<dbReference type="PANTHER" id="PTHR10257">
    <property type="entry name" value="SERINE/THREONINE PROTEIN PHOSPHATASE 2A PP2A REGULATORY SUBUNIT B"/>
    <property type="match status" value="1"/>
</dbReference>
<dbReference type="Gene3D" id="1.25.10.10">
    <property type="entry name" value="Leucine-rich Repeat Variant"/>
    <property type="match status" value="1"/>
</dbReference>
<proteinExistence type="predicted"/>
<dbReference type="STRING" id="3821.A0A151SFZ0"/>
<dbReference type="SUPFAM" id="SSF48371">
    <property type="entry name" value="ARM repeat"/>
    <property type="match status" value="1"/>
</dbReference>
<dbReference type="InterPro" id="IPR011989">
    <property type="entry name" value="ARM-like"/>
</dbReference>
<feature type="non-terminal residue" evidence="1">
    <location>
        <position position="1"/>
    </location>
</feature>
<dbReference type="InterPro" id="IPR016024">
    <property type="entry name" value="ARM-type_fold"/>
</dbReference>
<sequence>DIFYRYIFETEKHNDIAELLKILGSIISGFALPPKKEHKLFLVRALVRLFLFINQNAYQCTTSSYLVEKDCKLADTVIQGLLKNRDFQLTNTDEFLFFLQDVKFLH</sequence>
<dbReference type="GO" id="GO:0019888">
    <property type="term" value="F:protein phosphatase regulator activity"/>
    <property type="evidence" value="ECO:0007669"/>
    <property type="project" value="InterPro"/>
</dbReference>
<dbReference type="InterPro" id="IPR002554">
    <property type="entry name" value="PP2A_B56"/>
</dbReference>
<gene>
    <name evidence="1" type="ORF">KK1_024278</name>
</gene>
<dbReference type="GO" id="GO:0007165">
    <property type="term" value="P:signal transduction"/>
    <property type="evidence" value="ECO:0007669"/>
    <property type="project" value="InterPro"/>
</dbReference>
<dbReference type="EMBL" id="KQ483411">
    <property type="protein sequence ID" value="KYP53705.1"/>
    <property type="molecule type" value="Genomic_DNA"/>
</dbReference>
<dbReference type="AlphaFoldDB" id="A0A151SFZ0"/>
<organism evidence="1 2">
    <name type="scientific">Cajanus cajan</name>
    <name type="common">Pigeon pea</name>
    <name type="synonym">Cajanus indicus</name>
    <dbReference type="NCBI Taxonomy" id="3821"/>
    <lineage>
        <taxon>Eukaryota</taxon>
        <taxon>Viridiplantae</taxon>
        <taxon>Streptophyta</taxon>
        <taxon>Embryophyta</taxon>
        <taxon>Tracheophyta</taxon>
        <taxon>Spermatophyta</taxon>
        <taxon>Magnoliopsida</taxon>
        <taxon>eudicotyledons</taxon>
        <taxon>Gunneridae</taxon>
        <taxon>Pentapetalae</taxon>
        <taxon>rosids</taxon>
        <taxon>fabids</taxon>
        <taxon>Fabales</taxon>
        <taxon>Fabaceae</taxon>
        <taxon>Papilionoideae</taxon>
        <taxon>50 kb inversion clade</taxon>
        <taxon>NPAAA clade</taxon>
        <taxon>indigoferoid/millettioid clade</taxon>
        <taxon>Phaseoleae</taxon>
        <taxon>Cajanus</taxon>
    </lineage>
</organism>
<accession>A0A151SFZ0</accession>
<dbReference type="GO" id="GO:0000159">
    <property type="term" value="C:protein phosphatase type 2A complex"/>
    <property type="evidence" value="ECO:0007669"/>
    <property type="project" value="InterPro"/>
</dbReference>
<dbReference type="Gramene" id="C.cajan_23592.t">
    <property type="protein sequence ID" value="C.cajan_23592.t.cds1"/>
    <property type="gene ID" value="C.cajan_23592"/>
</dbReference>
<dbReference type="Proteomes" id="UP000075243">
    <property type="component" value="Unassembled WGS sequence"/>
</dbReference>
<reference evidence="1" key="1">
    <citation type="journal article" date="2012" name="Nat. Biotechnol.">
        <title>Draft genome sequence of pigeonpea (Cajanus cajan), an orphan legume crop of resource-poor farmers.</title>
        <authorList>
            <person name="Varshney R.K."/>
            <person name="Chen W."/>
            <person name="Li Y."/>
            <person name="Bharti A.K."/>
            <person name="Saxena R.K."/>
            <person name="Schlueter J.A."/>
            <person name="Donoghue M.T."/>
            <person name="Azam S."/>
            <person name="Fan G."/>
            <person name="Whaley A.M."/>
            <person name="Farmer A.D."/>
            <person name="Sheridan J."/>
            <person name="Iwata A."/>
            <person name="Tuteja R."/>
            <person name="Penmetsa R.V."/>
            <person name="Wu W."/>
            <person name="Upadhyaya H.D."/>
            <person name="Yang S.P."/>
            <person name="Shah T."/>
            <person name="Saxena K.B."/>
            <person name="Michael T."/>
            <person name="McCombie W.R."/>
            <person name="Yang B."/>
            <person name="Zhang G."/>
            <person name="Yang H."/>
            <person name="Wang J."/>
            <person name="Spillane C."/>
            <person name="Cook D.R."/>
            <person name="May G.D."/>
            <person name="Xu X."/>
            <person name="Jackson S.A."/>
        </authorList>
    </citation>
    <scope>NUCLEOTIDE SEQUENCE [LARGE SCALE GENOMIC DNA]</scope>
</reference>
<name>A0A151SFZ0_CAJCA</name>
<evidence type="ECO:0000313" key="2">
    <source>
        <dbReference type="Proteomes" id="UP000075243"/>
    </source>
</evidence>
<evidence type="ECO:0000313" key="1">
    <source>
        <dbReference type="EMBL" id="KYP53705.1"/>
    </source>
</evidence>
<protein>
    <submittedName>
        <fullName evidence="1">Serine/threonine protein phosphatase 2A 57 kDa regulatory subunit B' theta isoform</fullName>
    </submittedName>
</protein>
<dbReference type="Pfam" id="PF01603">
    <property type="entry name" value="B56"/>
    <property type="match status" value="1"/>
</dbReference>
<dbReference type="PANTHER" id="PTHR10257:SF60">
    <property type="entry name" value="SERINE_THREONINE PROTEIN PHOSPHATASE 2A 55 KDA REGULATORY SUBUNIT B' DELTA ISOFORM"/>
    <property type="match status" value="1"/>
</dbReference>
<keyword evidence="2" id="KW-1185">Reference proteome</keyword>